<sequence>MFRFPNHHNAFLSLKRNIQPGLSARTKILSVLEARVSTARKISRETGLSYKSVLYHLHLLEAENILHHKGRRIYVWELTGIGQQTLIAGK</sequence>
<proteinExistence type="predicted"/>
<gene>
    <name evidence="1" type="ORF">AC477_05760</name>
</gene>
<dbReference type="SUPFAM" id="SSF46785">
    <property type="entry name" value="Winged helix' DNA-binding domain"/>
    <property type="match status" value="1"/>
</dbReference>
<dbReference type="Gene3D" id="1.10.10.10">
    <property type="entry name" value="Winged helix-like DNA-binding domain superfamily/Winged helix DNA-binding domain"/>
    <property type="match status" value="1"/>
</dbReference>
<organism evidence="1 2">
    <name type="scientific">miscellaneous Crenarchaeota group-1 archaeon SG8-32-1</name>
    <dbReference type="NCBI Taxonomy" id="1685124"/>
    <lineage>
        <taxon>Archaea</taxon>
        <taxon>Candidatus Bathyarchaeota</taxon>
        <taxon>MCG-1</taxon>
    </lineage>
</organism>
<protein>
    <submittedName>
        <fullName evidence="1">Uncharacterized protein</fullName>
    </submittedName>
</protein>
<dbReference type="InterPro" id="IPR036388">
    <property type="entry name" value="WH-like_DNA-bd_sf"/>
</dbReference>
<comment type="caution">
    <text evidence="1">The sequence shown here is derived from an EMBL/GenBank/DDBJ whole genome shotgun (WGS) entry which is preliminary data.</text>
</comment>
<dbReference type="EMBL" id="LFWU01000152">
    <property type="protein sequence ID" value="KON29553.1"/>
    <property type="molecule type" value="Genomic_DNA"/>
</dbReference>
<reference evidence="1 2" key="1">
    <citation type="submission" date="2015-06" db="EMBL/GenBank/DDBJ databases">
        <title>New insights into the roles of widespread benthic archaea in carbon and nitrogen cycling.</title>
        <authorList>
            <person name="Lazar C.S."/>
            <person name="Baker B.J."/>
            <person name="Seitz K.W."/>
            <person name="Hyde A.S."/>
            <person name="Dick G.J."/>
            <person name="Hinrichs K.-U."/>
            <person name="Teske A.P."/>
        </authorList>
    </citation>
    <scope>NUCLEOTIDE SEQUENCE [LARGE SCALE GENOMIC DNA]</scope>
    <source>
        <strain evidence="1">SG8-32-1</strain>
    </source>
</reference>
<accession>A0A0M0BLY1</accession>
<dbReference type="InterPro" id="IPR036390">
    <property type="entry name" value="WH_DNA-bd_sf"/>
</dbReference>
<evidence type="ECO:0000313" key="1">
    <source>
        <dbReference type="EMBL" id="KON29553.1"/>
    </source>
</evidence>
<dbReference type="Proteomes" id="UP000037237">
    <property type="component" value="Unassembled WGS sequence"/>
</dbReference>
<evidence type="ECO:0000313" key="2">
    <source>
        <dbReference type="Proteomes" id="UP000037237"/>
    </source>
</evidence>
<name>A0A0M0BLY1_9ARCH</name>
<dbReference type="AlphaFoldDB" id="A0A0M0BLY1"/>